<proteinExistence type="inferred from homology"/>
<feature type="transmembrane region" description="Helical" evidence="12">
    <location>
        <begin position="690"/>
        <end position="713"/>
    </location>
</feature>
<dbReference type="SMART" id="SM00369">
    <property type="entry name" value="LRR_TYP"/>
    <property type="match status" value="7"/>
</dbReference>
<keyword evidence="13" id="KW-0418">Kinase</keyword>
<dbReference type="Pfam" id="PF13855">
    <property type="entry name" value="LRR_8"/>
    <property type="match status" value="1"/>
</dbReference>
<sequence>MIEIISHPVFAALCELKNLQVLALGFNNLSGIIPPCLGNLTSLKILDLSSNRLEGDISSFQIFNLKDLKLIDLTDNLFEGLFSFYSIANFTNLEGLMLSNLEVQTQYSQDWLPTFQLKVLVLSKCKFYNIPQFLAYQTKVRVIDLSHNNLNGIFPNWLFENNTKLEFLSLRNNSLTGQFHLSSNSSYVMRSIDISDNHLHGELQPNLGDLFSKARELNLSSNAFEGHIPFSIGHMPELHYLDLSNNMLSGEIATTLVGLANFSNLVILAASNNKLYGQIPNSINMTSLMSLQLSGNRITGNLSSWISYYPSFSNLDISDNHITGGIPPSIGNQSNISQMELNMAGNELEGRIPSELARLNLLYLDLSHNFLSGPIPSFFNSPSLQHFNLEGNRLTGSIPESLFNFSKLLTLNIRDNLLSSHIPSSIGALSNLRVLLLSRNSLGGLIPDQMCQLNELGILDLSDNLFSGPIPRCFGNISFGKLTLSEFGYQSLLRYDDNGFIIVEIRANLLYSFSLFFSLNIEYGKREKIGFVTKTRPSIYEGRILEMMSGLDLSCNKLTGEIPAEFGTLSSIHALNLSHNQLRGFIPTTFANLRQIESLDLSHNKLSGEIPSKLIGLTFLSYFNVAYNNLSGRLPNMDWQFQTFDSKSYEGNPFLCGHPLRSCNVIHDIPQVAPSNTDMSEEKWYHIDPLSFTASFMGSYLVFLVAFALVLYINPGWRRMLFMFIENLIDECYFLVFYTVPKLFATLYK</sequence>
<dbReference type="InterPro" id="IPR001611">
    <property type="entry name" value="Leu-rich_rpt"/>
</dbReference>
<dbReference type="AlphaFoldDB" id="A0A2P2MS24"/>
<evidence type="ECO:0000256" key="12">
    <source>
        <dbReference type="SAM" id="Phobius"/>
    </source>
</evidence>
<dbReference type="FunFam" id="3.80.10.10:FF:000213">
    <property type="entry name" value="Tyrosine-sulfated glycopeptide receptor 1"/>
    <property type="match status" value="1"/>
</dbReference>
<reference evidence="13" key="1">
    <citation type="submission" date="2018-02" db="EMBL/GenBank/DDBJ databases">
        <title>Rhizophora mucronata_Transcriptome.</title>
        <authorList>
            <person name="Meera S.P."/>
            <person name="Sreeshan A."/>
            <person name="Augustine A."/>
        </authorList>
    </citation>
    <scope>NUCLEOTIDE SEQUENCE</scope>
    <source>
        <tissue evidence="13">Leaf</tissue>
    </source>
</reference>
<dbReference type="FunFam" id="3.80.10.10:FF:000383">
    <property type="entry name" value="Leucine-rich repeat receptor protein kinase EMS1"/>
    <property type="match status" value="1"/>
</dbReference>
<dbReference type="GO" id="GO:0016301">
    <property type="term" value="F:kinase activity"/>
    <property type="evidence" value="ECO:0007669"/>
    <property type="project" value="UniProtKB-KW"/>
</dbReference>
<comment type="subcellular location">
    <subcellularLocation>
        <location evidence="1">Cell membrane</location>
    </subcellularLocation>
    <subcellularLocation>
        <location evidence="11">Endomembrane system</location>
        <topology evidence="11">Single-pass membrane protein</topology>
    </subcellularLocation>
</comment>
<evidence type="ECO:0000256" key="5">
    <source>
        <dbReference type="ARBA" id="ARBA00022692"/>
    </source>
</evidence>
<evidence type="ECO:0000256" key="2">
    <source>
        <dbReference type="ARBA" id="ARBA00009592"/>
    </source>
</evidence>
<dbReference type="EMBL" id="GGEC01052528">
    <property type="protein sequence ID" value="MBX33012.1"/>
    <property type="molecule type" value="Transcribed_RNA"/>
</dbReference>
<protein>
    <submittedName>
        <fullName evidence="13">LRR receptor-like serine/threonine-protein kinase FLS2</fullName>
    </submittedName>
</protein>
<keyword evidence="9 12" id="KW-0472">Membrane</keyword>
<dbReference type="GO" id="GO:0005886">
    <property type="term" value="C:plasma membrane"/>
    <property type="evidence" value="ECO:0007669"/>
    <property type="project" value="UniProtKB-SubCell"/>
</dbReference>
<keyword evidence="3" id="KW-1003">Cell membrane</keyword>
<dbReference type="InterPro" id="IPR051502">
    <property type="entry name" value="RLP_Defense_Trigger"/>
</dbReference>
<keyword evidence="10" id="KW-0325">Glycoprotein</keyword>
<organism evidence="13">
    <name type="scientific">Rhizophora mucronata</name>
    <name type="common">Asiatic mangrove</name>
    <dbReference type="NCBI Taxonomy" id="61149"/>
    <lineage>
        <taxon>Eukaryota</taxon>
        <taxon>Viridiplantae</taxon>
        <taxon>Streptophyta</taxon>
        <taxon>Embryophyta</taxon>
        <taxon>Tracheophyta</taxon>
        <taxon>Spermatophyta</taxon>
        <taxon>Magnoliopsida</taxon>
        <taxon>eudicotyledons</taxon>
        <taxon>Gunneridae</taxon>
        <taxon>Pentapetalae</taxon>
        <taxon>rosids</taxon>
        <taxon>fabids</taxon>
        <taxon>Malpighiales</taxon>
        <taxon>Rhizophoraceae</taxon>
        <taxon>Rhizophora</taxon>
    </lineage>
</organism>
<evidence type="ECO:0000256" key="3">
    <source>
        <dbReference type="ARBA" id="ARBA00022475"/>
    </source>
</evidence>
<evidence type="ECO:0000256" key="4">
    <source>
        <dbReference type="ARBA" id="ARBA00022614"/>
    </source>
</evidence>
<evidence type="ECO:0000256" key="6">
    <source>
        <dbReference type="ARBA" id="ARBA00022729"/>
    </source>
</evidence>
<dbReference type="GO" id="GO:0012505">
    <property type="term" value="C:endomembrane system"/>
    <property type="evidence" value="ECO:0007669"/>
    <property type="project" value="UniProtKB-SubCell"/>
</dbReference>
<dbReference type="Pfam" id="PF12799">
    <property type="entry name" value="LRR_4"/>
    <property type="match status" value="1"/>
</dbReference>
<dbReference type="Gene3D" id="3.80.10.10">
    <property type="entry name" value="Ribonuclease Inhibitor"/>
    <property type="match status" value="3"/>
</dbReference>
<evidence type="ECO:0000256" key="1">
    <source>
        <dbReference type="ARBA" id="ARBA00004236"/>
    </source>
</evidence>
<dbReference type="PRINTS" id="PR00019">
    <property type="entry name" value="LEURICHRPT"/>
</dbReference>
<dbReference type="SUPFAM" id="SSF52058">
    <property type="entry name" value="L domain-like"/>
    <property type="match status" value="2"/>
</dbReference>
<evidence type="ECO:0000256" key="10">
    <source>
        <dbReference type="ARBA" id="ARBA00023180"/>
    </source>
</evidence>
<keyword evidence="13" id="KW-0808">Transferase</keyword>
<name>A0A2P2MS24_RHIMU</name>
<dbReference type="Pfam" id="PF00560">
    <property type="entry name" value="LRR_1"/>
    <property type="match status" value="9"/>
</dbReference>
<evidence type="ECO:0000256" key="7">
    <source>
        <dbReference type="ARBA" id="ARBA00022737"/>
    </source>
</evidence>
<accession>A0A2P2MS24</accession>
<evidence type="ECO:0000256" key="9">
    <source>
        <dbReference type="ARBA" id="ARBA00023136"/>
    </source>
</evidence>
<evidence type="ECO:0000256" key="11">
    <source>
        <dbReference type="ARBA" id="ARBA00037847"/>
    </source>
</evidence>
<keyword evidence="4" id="KW-0433">Leucine-rich repeat</keyword>
<evidence type="ECO:0000256" key="8">
    <source>
        <dbReference type="ARBA" id="ARBA00022989"/>
    </source>
</evidence>
<keyword evidence="5 12" id="KW-0812">Transmembrane</keyword>
<dbReference type="InterPro" id="IPR003591">
    <property type="entry name" value="Leu-rich_rpt_typical-subtyp"/>
</dbReference>
<dbReference type="InterPro" id="IPR032675">
    <property type="entry name" value="LRR_dom_sf"/>
</dbReference>
<dbReference type="FunFam" id="3.80.10.10:FF:000095">
    <property type="entry name" value="LRR receptor-like serine/threonine-protein kinase GSO1"/>
    <property type="match status" value="1"/>
</dbReference>
<comment type="similarity">
    <text evidence="2">Belongs to the RLP family.</text>
</comment>
<dbReference type="PANTHER" id="PTHR48062:SF52">
    <property type="entry name" value="RECEPTOR-LIKE PROTEIN 8-RELATED"/>
    <property type="match status" value="1"/>
</dbReference>
<keyword evidence="6" id="KW-0732">Signal</keyword>
<keyword evidence="13" id="KW-0675">Receptor</keyword>
<evidence type="ECO:0000313" key="13">
    <source>
        <dbReference type="EMBL" id="MBX33012.1"/>
    </source>
</evidence>
<keyword evidence="8 12" id="KW-1133">Transmembrane helix</keyword>
<dbReference type="InterPro" id="IPR025875">
    <property type="entry name" value="Leu-rich_rpt_4"/>
</dbReference>
<keyword evidence="7" id="KW-0677">Repeat</keyword>
<dbReference type="PANTHER" id="PTHR48062">
    <property type="entry name" value="RECEPTOR-LIKE PROTEIN 14"/>
    <property type="match status" value="1"/>
</dbReference>